<accession>A0AA38T4D9</accession>
<sequence length="128" mass="14473">MWVLMCCWKYHRGKEYSDSERGASSTLAIVCVGKVAYRIELPSELSQLRKCLADESVHIPTNSVMVDENVERPNVVWKGRLRPCRTKRLDLSCYTSSSDDLSVTRSLIALWWASVASFVAEMASVVLQ</sequence>
<name>A0AA38T4D9_9ASTR</name>
<protein>
    <submittedName>
        <fullName evidence="1">Uncharacterized protein</fullName>
    </submittedName>
</protein>
<feature type="non-terminal residue" evidence="1">
    <location>
        <position position="128"/>
    </location>
</feature>
<reference evidence="1" key="1">
    <citation type="submission" date="2023-03" db="EMBL/GenBank/DDBJ databases">
        <title>Chromosome-scale reference genome and RAD-based genetic map of yellow starthistle (Centaurea solstitialis) reveal putative structural variation and QTLs associated with invader traits.</title>
        <authorList>
            <person name="Reatini B."/>
            <person name="Cang F.A."/>
            <person name="Jiang Q."/>
            <person name="Mckibben M.T.W."/>
            <person name="Barker M.S."/>
            <person name="Rieseberg L.H."/>
            <person name="Dlugosch K.M."/>
        </authorList>
    </citation>
    <scope>NUCLEOTIDE SEQUENCE</scope>
    <source>
        <strain evidence="1">CAN-66</strain>
        <tissue evidence="1">Leaf</tissue>
    </source>
</reference>
<evidence type="ECO:0000313" key="1">
    <source>
        <dbReference type="EMBL" id="KAJ9547216.1"/>
    </source>
</evidence>
<dbReference type="Proteomes" id="UP001172457">
    <property type="component" value="Chromosome 5"/>
</dbReference>
<keyword evidence="2" id="KW-1185">Reference proteome</keyword>
<proteinExistence type="predicted"/>
<organism evidence="1 2">
    <name type="scientific">Centaurea solstitialis</name>
    <name type="common">yellow star-thistle</name>
    <dbReference type="NCBI Taxonomy" id="347529"/>
    <lineage>
        <taxon>Eukaryota</taxon>
        <taxon>Viridiplantae</taxon>
        <taxon>Streptophyta</taxon>
        <taxon>Embryophyta</taxon>
        <taxon>Tracheophyta</taxon>
        <taxon>Spermatophyta</taxon>
        <taxon>Magnoliopsida</taxon>
        <taxon>eudicotyledons</taxon>
        <taxon>Gunneridae</taxon>
        <taxon>Pentapetalae</taxon>
        <taxon>asterids</taxon>
        <taxon>campanulids</taxon>
        <taxon>Asterales</taxon>
        <taxon>Asteraceae</taxon>
        <taxon>Carduoideae</taxon>
        <taxon>Cardueae</taxon>
        <taxon>Centaureinae</taxon>
        <taxon>Centaurea</taxon>
    </lineage>
</organism>
<evidence type="ECO:0000313" key="2">
    <source>
        <dbReference type="Proteomes" id="UP001172457"/>
    </source>
</evidence>
<gene>
    <name evidence="1" type="ORF">OSB04_019759</name>
</gene>
<dbReference type="AlphaFoldDB" id="A0AA38T4D9"/>
<dbReference type="EMBL" id="JARYMX010000005">
    <property type="protein sequence ID" value="KAJ9547216.1"/>
    <property type="molecule type" value="Genomic_DNA"/>
</dbReference>
<comment type="caution">
    <text evidence="1">The sequence shown here is derived from an EMBL/GenBank/DDBJ whole genome shotgun (WGS) entry which is preliminary data.</text>
</comment>